<dbReference type="AlphaFoldDB" id="A0A0F9SVR8"/>
<protein>
    <recommendedName>
        <fullName evidence="1">Putative DnaT-like domain-containing protein</fullName>
    </recommendedName>
</protein>
<dbReference type="Pfam" id="PF20557">
    <property type="entry name" value="DnaT_2"/>
    <property type="match status" value="1"/>
</dbReference>
<accession>A0A0F9SVR8</accession>
<comment type="caution">
    <text evidence="2">The sequence shown here is derived from an EMBL/GenBank/DDBJ whole genome shotgun (WGS) entry which is preliminary data.</text>
</comment>
<gene>
    <name evidence="2" type="ORF">LCGC14_0425810</name>
</gene>
<reference evidence="2" key="1">
    <citation type="journal article" date="2015" name="Nature">
        <title>Complex archaea that bridge the gap between prokaryotes and eukaryotes.</title>
        <authorList>
            <person name="Spang A."/>
            <person name="Saw J.H."/>
            <person name="Jorgensen S.L."/>
            <person name="Zaremba-Niedzwiedzka K."/>
            <person name="Martijn J."/>
            <person name="Lind A.E."/>
            <person name="van Eijk R."/>
            <person name="Schleper C."/>
            <person name="Guy L."/>
            <person name="Ettema T.J."/>
        </authorList>
    </citation>
    <scope>NUCLEOTIDE SEQUENCE</scope>
</reference>
<evidence type="ECO:0000313" key="2">
    <source>
        <dbReference type="EMBL" id="KKN70979.1"/>
    </source>
</evidence>
<sequence>MATTFIVEDGTGLSTANSLMSVADADQITENYDDPSSWSGATTAVKENALRQATRYLNYNYIWEGYKTVSTQALQWPRVQTYDEDELLIASDTIPQRVLEACAYLALQDVDGDTLVSDQQNEAQVKKTEDTIGPITEKREYVHGESPDKTYTVVDLLVAPFVIGDADGSEPLTVEVERA</sequence>
<organism evidence="2">
    <name type="scientific">marine sediment metagenome</name>
    <dbReference type="NCBI Taxonomy" id="412755"/>
    <lineage>
        <taxon>unclassified sequences</taxon>
        <taxon>metagenomes</taxon>
        <taxon>ecological metagenomes</taxon>
    </lineage>
</organism>
<feature type="domain" description="Putative DnaT-like" evidence="1">
    <location>
        <begin position="4"/>
        <end position="178"/>
    </location>
</feature>
<name>A0A0F9SVR8_9ZZZZ</name>
<dbReference type="EMBL" id="LAZR01000393">
    <property type="protein sequence ID" value="KKN70979.1"/>
    <property type="molecule type" value="Genomic_DNA"/>
</dbReference>
<proteinExistence type="predicted"/>
<dbReference type="InterPro" id="IPR046787">
    <property type="entry name" value="DnaT_2"/>
</dbReference>
<evidence type="ECO:0000259" key="1">
    <source>
        <dbReference type="Pfam" id="PF20557"/>
    </source>
</evidence>